<reference evidence="1 2" key="1">
    <citation type="submission" date="2024-01" db="EMBL/GenBank/DDBJ databases">
        <authorList>
            <person name="Waweru B."/>
        </authorList>
    </citation>
    <scope>NUCLEOTIDE SEQUENCE [LARGE SCALE GENOMIC DNA]</scope>
</reference>
<dbReference type="Proteomes" id="UP001314170">
    <property type="component" value="Unassembled WGS sequence"/>
</dbReference>
<organism evidence="1 2">
    <name type="scientific">Dovyalis caffra</name>
    <dbReference type="NCBI Taxonomy" id="77055"/>
    <lineage>
        <taxon>Eukaryota</taxon>
        <taxon>Viridiplantae</taxon>
        <taxon>Streptophyta</taxon>
        <taxon>Embryophyta</taxon>
        <taxon>Tracheophyta</taxon>
        <taxon>Spermatophyta</taxon>
        <taxon>Magnoliopsida</taxon>
        <taxon>eudicotyledons</taxon>
        <taxon>Gunneridae</taxon>
        <taxon>Pentapetalae</taxon>
        <taxon>rosids</taxon>
        <taxon>fabids</taxon>
        <taxon>Malpighiales</taxon>
        <taxon>Salicaceae</taxon>
        <taxon>Flacourtieae</taxon>
        <taxon>Dovyalis</taxon>
    </lineage>
</organism>
<evidence type="ECO:0000313" key="1">
    <source>
        <dbReference type="EMBL" id="CAK7337664.1"/>
    </source>
</evidence>
<sequence>MVLLWLLWYRRNQQSHGGSFVAEKDLSVKARLLTDEFEEVQVQQRAQAQNGARSNNVGGARWSFPPSGITEIIDQSSPVRLVVSSRFALAKFDRNSSPP</sequence>
<proteinExistence type="predicted"/>
<comment type="caution">
    <text evidence="1">The sequence shown here is derived from an EMBL/GenBank/DDBJ whole genome shotgun (WGS) entry which is preliminary data.</text>
</comment>
<protein>
    <submittedName>
        <fullName evidence="1">Uncharacterized protein</fullName>
    </submittedName>
</protein>
<dbReference type="AlphaFoldDB" id="A0AAV1RLU7"/>
<evidence type="ECO:0000313" key="2">
    <source>
        <dbReference type="Proteomes" id="UP001314170"/>
    </source>
</evidence>
<gene>
    <name evidence="1" type="ORF">DCAF_LOCUS12702</name>
</gene>
<keyword evidence="2" id="KW-1185">Reference proteome</keyword>
<name>A0AAV1RLU7_9ROSI</name>
<accession>A0AAV1RLU7</accession>
<dbReference type="EMBL" id="CAWUPB010001108">
    <property type="protein sequence ID" value="CAK7337664.1"/>
    <property type="molecule type" value="Genomic_DNA"/>
</dbReference>